<evidence type="ECO:0000259" key="2">
    <source>
        <dbReference type="PROSITE" id="PS50234"/>
    </source>
</evidence>
<organism evidence="3 4">
    <name type="scientific">Oceanicoccus sagamiensis</name>
    <dbReference type="NCBI Taxonomy" id="716816"/>
    <lineage>
        <taxon>Bacteria</taxon>
        <taxon>Pseudomonadati</taxon>
        <taxon>Pseudomonadota</taxon>
        <taxon>Gammaproteobacteria</taxon>
        <taxon>Cellvibrionales</taxon>
        <taxon>Spongiibacteraceae</taxon>
        <taxon>Oceanicoccus</taxon>
    </lineage>
</organism>
<dbReference type="EMBL" id="CP019343">
    <property type="protein sequence ID" value="ARN75761.1"/>
    <property type="molecule type" value="Genomic_DNA"/>
</dbReference>
<dbReference type="STRING" id="716816.BST96_17595"/>
<sequence>MIEFANLWAFVLLLLPLAVGLLLPAHKQSQDSLQVPYFDLLVKISGEKPASGATIMRRKRVQLVLLWLAWLCLVTAAAKPEWVGQPVQIDKSARDLMIAADLSGSMEVKDFTTSAGEKINRLDAVKRVLAEFAQRRAGDRLGLIVFGDAAYLQAPFTSDKETWLTLLSETEIAMAGPSTMMGDAIGLAISSFKGSDTKNKVLIVLTDGNDTGSRVPPVDAARVAKAHEVKIYTIAIGDPETVGEDAMDIDTLKEISNITGGAYFEALDRSALEDAYRQIEAMEPELYESLSFRPRQSIFHYPLAAIAILYAVSLPLMALSGSMQRRKVINV</sequence>
<name>A0A1X9NF22_9GAMM</name>
<dbReference type="Pfam" id="PF00092">
    <property type="entry name" value="VWA"/>
    <property type="match status" value="1"/>
</dbReference>
<dbReference type="PANTHER" id="PTHR22550:SF18">
    <property type="entry name" value="VWFA DOMAIN-CONTAINING PROTEIN"/>
    <property type="match status" value="1"/>
</dbReference>
<protein>
    <submittedName>
        <fullName evidence="3">Aerotolerance regulator BatA</fullName>
    </submittedName>
</protein>
<dbReference type="InterPro" id="IPR050768">
    <property type="entry name" value="UPF0353/GerABKA_families"/>
</dbReference>
<dbReference type="InterPro" id="IPR033881">
    <property type="entry name" value="vWA_BatA_type"/>
</dbReference>
<dbReference type="KEGG" id="osg:BST96_17595"/>
<keyword evidence="1" id="KW-0812">Transmembrane</keyword>
<dbReference type="OrthoDB" id="6206554at2"/>
<dbReference type="CDD" id="cd01467">
    <property type="entry name" value="vWA_BatA_type"/>
    <property type="match status" value="1"/>
</dbReference>
<keyword evidence="1" id="KW-0472">Membrane</keyword>
<keyword evidence="4" id="KW-1185">Reference proteome</keyword>
<proteinExistence type="predicted"/>
<accession>A0A1X9NF22</accession>
<dbReference type="RefSeq" id="WP_085759954.1">
    <property type="nucleotide sequence ID" value="NZ_CP019343.1"/>
</dbReference>
<evidence type="ECO:0000313" key="3">
    <source>
        <dbReference type="EMBL" id="ARN75761.1"/>
    </source>
</evidence>
<dbReference type="Gene3D" id="3.40.50.410">
    <property type="entry name" value="von Willebrand factor, type A domain"/>
    <property type="match status" value="1"/>
</dbReference>
<feature type="domain" description="VWFA" evidence="2">
    <location>
        <begin position="95"/>
        <end position="279"/>
    </location>
</feature>
<dbReference type="InterPro" id="IPR002035">
    <property type="entry name" value="VWF_A"/>
</dbReference>
<evidence type="ECO:0000256" key="1">
    <source>
        <dbReference type="SAM" id="Phobius"/>
    </source>
</evidence>
<dbReference type="AlphaFoldDB" id="A0A1X9NF22"/>
<dbReference type="SMART" id="SM00327">
    <property type="entry name" value="VWA"/>
    <property type="match status" value="1"/>
</dbReference>
<dbReference type="PROSITE" id="PS50234">
    <property type="entry name" value="VWFA"/>
    <property type="match status" value="1"/>
</dbReference>
<reference evidence="3 4" key="1">
    <citation type="submission" date="2016-11" db="EMBL/GenBank/DDBJ databases">
        <title>Trade-off between light-utilization and light-protection in marine flavobacteria.</title>
        <authorList>
            <person name="Kumagai Y."/>
        </authorList>
    </citation>
    <scope>NUCLEOTIDE SEQUENCE [LARGE SCALE GENOMIC DNA]</scope>
    <source>
        <strain evidence="3 4">NBRC 107125</strain>
    </source>
</reference>
<gene>
    <name evidence="3" type="ORF">BST96_17595</name>
</gene>
<dbReference type="Proteomes" id="UP000193450">
    <property type="component" value="Chromosome"/>
</dbReference>
<evidence type="ECO:0000313" key="4">
    <source>
        <dbReference type="Proteomes" id="UP000193450"/>
    </source>
</evidence>
<keyword evidence="1" id="KW-1133">Transmembrane helix</keyword>
<dbReference type="SUPFAM" id="SSF53300">
    <property type="entry name" value="vWA-like"/>
    <property type="match status" value="1"/>
</dbReference>
<dbReference type="InterPro" id="IPR036465">
    <property type="entry name" value="vWFA_dom_sf"/>
</dbReference>
<feature type="transmembrane region" description="Helical" evidence="1">
    <location>
        <begin position="298"/>
        <end position="319"/>
    </location>
</feature>
<dbReference type="PANTHER" id="PTHR22550">
    <property type="entry name" value="SPORE GERMINATION PROTEIN"/>
    <property type="match status" value="1"/>
</dbReference>